<evidence type="ECO:0000313" key="14">
    <source>
        <dbReference type="Proteomes" id="UP001558613"/>
    </source>
</evidence>
<evidence type="ECO:0000256" key="9">
    <source>
        <dbReference type="ARBA" id="ARBA00044036"/>
    </source>
</evidence>
<comment type="caution">
    <text evidence="13">The sequence shown here is derived from an EMBL/GenBank/DDBJ whole genome shotgun (WGS) entry which is preliminary data.</text>
</comment>
<dbReference type="PROSITE" id="PS00135">
    <property type="entry name" value="TRYPSIN_SER"/>
    <property type="match status" value="1"/>
</dbReference>
<feature type="domain" description="Peptidase S1" evidence="12">
    <location>
        <begin position="34"/>
        <end position="260"/>
    </location>
</feature>
<evidence type="ECO:0000313" key="13">
    <source>
        <dbReference type="EMBL" id="KAL1271295.1"/>
    </source>
</evidence>
<feature type="chain" id="PRO_5045201826" description="chymotrypsin" evidence="11">
    <location>
        <begin position="19"/>
        <end position="489"/>
    </location>
</feature>
<dbReference type="SUPFAM" id="SSF50494">
    <property type="entry name" value="Trypsin-like serine proteases"/>
    <property type="match status" value="2"/>
</dbReference>
<proteinExistence type="predicted"/>
<evidence type="ECO:0000259" key="12">
    <source>
        <dbReference type="PROSITE" id="PS50240"/>
    </source>
</evidence>
<dbReference type="InterPro" id="IPR001314">
    <property type="entry name" value="Peptidase_S1A"/>
</dbReference>
<dbReference type="InterPro" id="IPR001254">
    <property type="entry name" value="Trypsin_dom"/>
</dbReference>
<dbReference type="Gene3D" id="2.40.10.10">
    <property type="entry name" value="Trypsin-like serine proteases"/>
    <property type="match status" value="6"/>
</dbReference>
<dbReference type="EMBL" id="JAYMGO010000007">
    <property type="protein sequence ID" value="KAL1271295.1"/>
    <property type="molecule type" value="Genomic_DNA"/>
</dbReference>
<dbReference type="SMART" id="SM00020">
    <property type="entry name" value="Tryp_SPc"/>
    <property type="match status" value="2"/>
</dbReference>
<dbReference type="PRINTS" id="PR00722">
    <property type="entry name" value="CHYMOTRYPSIN"/>
</dbReference>
<dbReference type="InterPro" id="IPR043504">
    <property type="entry name" value="Peptidase_S1_PA_chymotrypsin"/>
</dbReference>
<keyword evidence="5 10" id="KW-0378">Hydrolase</keyword>
<name>A0ABR3N308_9TELE</name>
<comment type="subcellular location">
    <subcellularLocation>
        <location evidence="1">Secreted</location>
        <location evidence="1">Extracellular space</location>
    </subcellularLocation>
</comment>
<keyword evidence="3 10" id="KW-0645">Protease</keyword>
<organism evidence="13 14">
    <name type="scientific">Cirrhinus molitorella</name>
    <name type="common">mud carp</name>
    <dbReference type="NCBI Taxonomy" id="172907"/>
    <lineage>
        <taxon>Eukaryota</taxon>
        <taxon>Metazoa</taxon>
        <taxon>Chordata</taxon>
        <taxon>Craniata</taxon>
        <taxon>Vertebrata</taxon>
        <taxon>Euteleostomi</taxon>
        <taxon>Actinopterygii</taxon>
        <taxon>Neopterygii</taxon>
        <taxon>Teleostei</taxon>
        <taxon>Ostariophysi</taxon>
        <taxon>Cypriniformes</taxon>
        <taxon>Cyprinidae</taxon>
        <taxon>Labeoninae</taxon>
        <taxon>Labeonini</taxon>
        <taxon>Cirrhinus</taxon>
    </lineage>
</organism>
<dbReference type="PANTHER" id="PTHR24250">
    <property type="entry name" value="CHYMOTRYPSIN-RELATED"/>
    <property type="match status" value="1"/>
</dbReference>
<dbReference type="PANTHER" id="PTHR24250:SF65">
    <property type="entry name" value="CHYMOTRYPSINOGEN B"/>
    <property type="match status" value="1"/>
</dbReference>
<evidence type="ECO:0000256" key="4">
    <source>
        <dbReference type="ARBA" id="ARBA00022757"/>
    </source>
</evidence>
<sequence>MSVLWILSCLALFGAAYGCGVPDIPPVITGYSRIVNGEEARPHSWPWQVSLQDSTGFHYCGGSLVNEWWVVTAAHCDPWSSDRVVLGEHDRSKNTEDIQTINIGRTFKHPNYNSFTINNDILLIKLATPAQLNTHVSPVCLAETTDNFPGGMTCVTSGWGLTRYNAADTPPLLQQAALPLLTNDECKTHWGSNITNIMICAGASGASSCMGDSGGPLVCEKNGAWTLVGIVSWGSSVCSTSSPGCGVPAIPPVITGYSRIVNGEEARPHSWPWQVSLQDSTGFHYCGGSLVNEWWVVTAAHCDPWSSDRVVLGEHDRSSNAEAIQTINVGKTFKHPNYNSFTINNDILLVKLATPAQLSAHVSPVCLAETTDSFPGGMKCVTSGWGLTRYNAADTPPLLQQAALPLLTNDECKTHWGSNITDIMICAGASGVSSCMGDSGGPLVCEKNGAWTLVGIVSWGSSVCSTSTPAVYARVTELRAWVDQTIAAN</sequence>
<evidence type="ECO:0000256" key="1">
    <source>
        <dbReference type="ARBA" id="ARBA00004239"/>
    </source>
</evidence>
<evidence type="ECO:0000256" key="3">
    <source>
        <dbReference type="ARBA" id="ARBA00022670"/>
    </source>
</evidence>
<feature type="domain" description="Peptidase S1" evidence="12">
    <location>
        <begin position="260"/>
        <end position="487"/>
    </location>
</feature>
<dbReference type="PROSITE" id="PS50240">
    <property type="entry name" value="TRYPSIN_DOM"/>
    <property type="match status" value="2"/>
</dbReference>
<evidence type="ECO:0000256" key="6">
    <source>
        <dbReference type="ARBA" id="ARBA00022825"/>
    </source>
</evidence>
<evidence type="ECO:0000256" key="7">
    <source>
        <dbReference type="ARBA" id="ARBA00023145"/>
    </source>
</evidence>
<dbReference type="EC" id="3.4.21.1" evidence="9"/>
<dbReference type="Pfam" id="PF00089">
    <property type="entry name" value="Trypsin"/>
    <property type="match status" value="2"/>
</dbReference>
<keyword evidence="2" id="KW-0964">Secreted</keyword>
<evidence type="ECO:0000256" key="10">
    <source>
        <dbReference type="RuleBase" id="RU363034"/>
    </source>
</evidence>
<accession>A0ABR3N308</accession>
<dbReference type="PROSITE" id="PS00134">
    <property type="entry name" value="TRYPSIN_HIS"/>
    <property type="match status" value="1"/>
</dbReference>
<keyword evidence="8" id="KW-1015">Disulfide bond</keyword>
<keyword evidence="14" id="KW-1185">Reference proteome</keyword>
<keyword evidence="7" id="KW-0865">Zymogen</keyword>
<dbReference type="InterPro" id="IPR018114">
    <property type="entry name" value="TRYPSIN_HIS"/>
</dbReference>
<protein>
    <recommendedName>
        <fullName evidence="9">chymotrypsin</fullName>
        <ecNumber evidence="9">3.4.21.1</ecNumber>
    </recommendedName>
</protein>
<feature type="signal peptide" evidence="11">
    <location>
        <begin position="1"/>
        <end position="18"/>
    </location>
</feature>
<dbReference type="CDD" id="cd00190">
    <property type="entry name" value="Tryp_SPc"/>
    <property type="match status" value="2"/>
</dbReference>
<evidence type="ECO:0000256" key="11">
    <source>
        <dbReference type="SAM" id="SignalP"/>
    </source>
</evidence>
<keyword evidence="4" id="KW-0222">Digestion</keyword>
<dbReference type="Proteomes" id="UP001558613">
    <property type="component" value="Unassembled WGS sequence"/>
</dbReference>
<evidence type="ECO:0000256" key="5">
    <source>
        <dbReference type="ARBA" id="ARBA00022801"/>
    </source>
</evidence>
<keyword evidence="6 10" id="KW-0720">Serine protease</keyword>
<dbReference type="InterPro" id="IPR033116">
    <property type="entry name" value="TRYPSIN_SER"/>
</dbReference>
<reference evidence="13 14" key="1">
    <citation type="submission" date="2023-09" db="EMBL/GenBank/DDBJ databases">
        <authorList>
            <person name="Wang M."/>
        </authorList>
    </citation>
    <scope>NUCLEOTIDE SEQUENCE [LARGE SCALE GENOMIC DNA]</scope>
    <source>
        <strain evidence="13">GT-2023</strain>
        <tissue evidence="13">Liver</tissue>
    </source>
</reference>
<gene>
    <name evidence="13" type="ORF">QQF64_030311</name>
</gene>
<dbReference type="InterPro" id="IPR009003">
    <property type="entry name" value="Peptidase_S1_PA"/>
</dbReference>
<evidence type="ECO:0000256" key="8">
    <source>
        <dbReference type="ARBA" id="ARBA00023157"/>
    </source>
</evidence>
<keyword evidence="11" id="KW-0732">Signal</keyword>
<evidence type="ECO:0000256" key="2">
    <source>
        <dbReference type="ARBA" id="ARBA00022525"/>
    </source>
</evidence>